<organism evidence="6 7">
    <name type="scientific">Paenibacillus beijingensis</name>
    <dbReference type="NCBI Taxonomy" id="1126833"/>
    <lineage>
        <taxon>Bacteria</taxon>
        <taxon>Bacillati</taxon>
        <taxon>Bacillota</taxon>
        <taxon>Bacilli</taxon>
        <taxon>Bacillales</taxon>
        <taxon>Paenibacillaceae</taxon>
        <taxon>Paenibacillus</taxon>
    </lineage>
</organism>
<keyword evidence="3" id="KW-0547">Nucleotide-binding</keyword>
<dbReference type="PANTHER" id="PTHR43776:SF7">
    <property type="entry name" value="D,D-DIPEPTIDE TRANSPORT ATP-BINDING PROTEIN DDPF-RELATED"/>
    <property type="match status" value="1"/>
</dbReference>
<dbReference type="GO" id="GO:0015833">
    <property type="term" value="P:peptide transport"/>
    <property type="evidence" value="ECO:0007669"/>
    <property type="project" value="InterPro"/>
</dbReference>
<dbReference type="PANTHER" id="PTHR43776">
    <property type="entry name" value="TRANSPORT ATP-BINDING PROTEIN"/>
    <property type="match status" value="1"/>
</dbReference>
<dbReference type="FunFam" id="3.40.50.300:FF:000016">
    <property type="entry name" value="Oligopeptide ABC transporter ATP-binding component"/>
    <property type="match status" value="1"/>
</dbReference>
<evidence type="ECO:0000313" key="6">
    <source>
        <dbReference type="EMBL" id="AJY74401.1"/>
    </source>
</evidence>
<evidence type="ECO:0000256" key="2">
    <source>
        <dbReference type="ARBA" id="ARBA00022448"/>
    </source>
</evidence>
<sequence length="316" mass="35129">MNDLIQMRQVGKRFGKGKQLVHAVQEMTMSIRQGEAFGLVGESGSGKSTIGKMLIGLEMPTEGSITYLGESLWNKGKFHSPRPGQIQIVFQDPQSSLDPRMTVKDIILEPLHALPAAERKDKGAEAKLHALIKRVGLKEEHLYRYPHEFSGGQRQRIAIARALITDPSFIVLDEPTSALDVSVQAQVLNLLKELKKERNLTYLFISHNMSVIRYMCDRIAVLYKGKLVEVGPAGELFRQPDHPYTRILLSSLPSVYEETTQGIGFAEPAADGGSGACVFYQKCPLRQNICLKAPLFAEKEQDWGCACHLLEVNANV</sequence>
<dbReference type="RefSeq" id="WP_045669836.1">
    <property type="nucleotide sequence ID" value="NZ_CP011058.1"/>
</dbReference>
<proteinExistence type="inferred from homology"/>
<dbReference type="GO" id="GO:0055085">
    <property type="term" value="P:transmembrane transport"/>
    <property type="evidence" value="ECO:0007669"/>
    <property type="project" value="UniProtKB-ARBA"/>
</dbReference>
<dbReference type="GO" id="GO:0016887">
    <property type="term" value="F:ATP hydrolysis activity"/>
    <property type="evidence" value="ECO:0007669"/>
    <property type="project" value="InterPro"/>
</dbReference>
<reference evidence="7" key="2">
    <citation type="submission" date="2015-03" db="EMBL/GenBank/DDBJ databases">
        <title>Genome sequence of Paenibacillus beijingensis strain DSM 24997T.</title>
        <authorList>
            <person name="Kwak Y."/>
            <person name="Shin J.-H."/>
        </authorList>
    </citation>
    <scope>NUCLEOTIDE SEQUENCE [LARGE SCALE GENOMIC DNA]</scope>
    <source>
        <strain evidence="7">DSM 24997</strain>
    </source>
</reference>
<dbReference type="SUPFAM" id="SSF52540">
    <property type="entry name" value="P-loop containing nucleoside triphosphate hydrolases"/>
    <property type="match status" value="1"/>
</dbReference>
<evidence type="ECO:0000256" key="3">
    <source>
        <dbReference type="ARBA" id="ARBA00022741"/>
    </source>
</evidence>
<dbReference type="Pfam" id="PF08352">
    <property type="entry name" value="oligo_HPY"/>
    <property type="match status" value="1"/>
</dbReference>
<dbReference type="InterPro" id="IPR013563">
    <property type="entry name" value="Oligopep_ABC_C"/>
</dbReference>
<comment type="similarity">
    <text evidence="1">Belongs to the ABC transporter superfamily.</text>
</comment>
<dbReference type="InterPro" id="IPR003593">
    <property type="entry name" value="AAA+_ATPase"/>
</dbReference>
<dbReference type="Pfam" id="PF00005">
    <property type="entry name" value="ABC_tran"/>
    <property type="match status" value="1"/>
</dbReference>
<evidence type="ECO:0000256" key="1">
    <source>
        <dbReference type="ARBA" id="ARBA00005417"/>
    </source>
</evidence>
<dbReference type="OrthoDB" id="9802264at2"/>
<dbReference type="Proteomes" id="UP000032633">
    <property type="component" value="Chromosome"/>
</dbReference>
<gene>
    <name evidence="6" type="ORF">VN24_07200</name>
</gene>
<dbReference type="AlphaFoldDB" id="A0A0D5NGL2"/>
<keyword evidence="4" id="KW-0067">ATP-binding</keyword>
<name>A0A0D5NGL2_9BACL</name>
<dbReference type="InterPro" id="IPR003439">
    <property type="entry name" value="ABC_transporter-like_ATP-bd"/>
</dbReference>
<protein>
    <submittedName>
        <fullName evidence="6">Diguanylate cyclase</fullName>
    </submittedName>
</protein>
<dbReference type="GO" id="GO:0005524">
    <property type="term" value="F:ATP binding"/>
    <property type="evidence" value="ECO:0007669"/>
    <property type="project" value="UniProtKB-KW"/>
</dbReference>
<dbReference type="STRING" id="1126833.VN24_07200"/>
<dbReference type="InterPro" id="IPR027417">
    <property type="entry name" value="P-loop_NTPase"/>
</dbReference>
<dbReference type="HOGENOM" id="CLU_000604_1_23_9"/>
<dbReference type="SMART" id="SM00382">
    <property type="entry name" value="AAA"/>
    <property type="match status" value="1"/>
</dbReference>
<feature type="domain" description="ABC transporter" evidence="5">
    <location>
        <begin position="5"/>
        <end position="249"/>
    </location>
</feature>
<dbReference type="PATRIC" id="fig|1126833.4.peg.1578"/>
<evidence type="ECO:0000256" key="4">
    <source>
        <dbReference type="ARBA" id="ARBA00022840"/>
    </source>
</evidence>
<dbReference type="PROSITE" id="PS50893">
    <property type="entry name" value="ABC_TRANSPORTER_2"/>
    <property type="match status" value="1"/>
</dbReference>
<dbReference type="Gene3D" id="3.40.50.300">
    <property type="entry name" value="P-loop containing nucleotide triphosphate hydrolases"/>
    <property type="match status" value="1"/>
</dbReference>
<dbReference type="EMBL" id="CP011058">
    <property type="protein sequence ID" value="AJY74401.1"/>
    <property type="molecule type" value="Genomic_DNA"/>
</dbReference>
<evidence type="ECO:0000313" key="7">
    <source>
        <dbReference type="Proteomes" id="UP000032633"/>
    </source>
</evidence>
<accession>A0A0D5NGL2</accession>
<dbReference type="InterPro" id="IPR017871">
    <property type="entry name" value="ABC_transporter-like_CS"/>
</dbReference>
<dbReference type="InterPro" id="IPR050319">
    <property type="entry name" value="ABC_transp_ATP-bind"/>
</dbReference>
<dbReference type="CDD" id="cd03257">
    <property type="entry name" value="ABC_NikE_OppD_transporters"/>
    <property type="match status" value="1"/>
</dbReference>
<dbReference type="NCBIfam" id="TIGR01727">
    <property type="entry name" value="oligo_HPY"/>
    <property type="match status" value="1"/>
</dbReference>
<reference evidence="6 7" key="1">
    <citation type="journal article" date="2015" name="J. Biotechnol.">
        <title>Complete genome sequence of Paenibacillus beijingensis 7188(T) (=DSM 24997(T)), a novel rhizobacterium from jujube garden soil.</title>
        <authorList>
            <person name="Kwak Y."/>
            <person name="Shin J.H."/>
        </authorList>
    </citation>
    <scope>NUCLEOTIDE SEQUENCE [LARGE SCALE GENOMIC DNA]</scope>
    <source>
        <strain evidence="6 7">DSM 24997</strain>
    </source>
</reference>
<keyword evidence="2" id="KW-0813">Transport</keyword>
<keyword evidence="7" id="KW-1185">Reference proteome</keyword>
<evidence type="ECO:0000259" key="5">
    <source>
        <dbReference type="PROSITE" id="PS50893"/>
    </source>
</evidence>
<dbReference type="KEGG" id="pbj:VN24_07200"/>
<dbReference type="PROSITE" id="PS00211">
    <property type="entry name" value="ABC_TRANSPORTER_1"/>
    <property type="match status" value="1"/>
</dbReference>